<comment type="caution">
    <text evidence="2">The sequence shown here is derived from an EMBL/GenBank/DDBJ whole genome shotgun (WGS) entry which is preliminary data.</text>
</comment>
<evidence type="ECO:0000256" key="1">
    <source>
        <dbReference type="SAM" id="MobiDB-lite"/>
    </source>
</evidence>
<sequence length="691" mass="77127">MALLLAPYNEAMRIGMGFNSYTQQLCVNDVVRKQGKVRATDADLQPVEEKQASPTAGLNEELRPLSKDSGTIVRTHSDGSQAGVSQTVSWDAGFVDNLSDVSNYLNISGALTITCAAIGGGGGAEAHFVDSTKFIKSDARYSIQVKVTNQRLIASDVTTFCPIPNIPASKFNEVYGDSFISGFIEGGVLSALVLKKLKQKGDYKNMGGKLSVDIDLQAAKISGSAKGDKVDVNDETNTETTITISWSGGGDIKPDDIGDWNISTLTKVAMEFPDKVAICKLSKPVFNALKALKELILKDVKNGKAIMKLRNVNEKLLTYREDVRKDYDKRLAKFNEYSSALQKSAAYNSLISVEEPLPPNKVEPYPCDQFGLDKALQDCRFEMIKIVREVNDVTSDPKVAIDPTRSLRYLSPYIFQLLLPTDKEPLPSPEEIAKMKADLENKIQECAQQQSKLIDAQQEKNRLLEEKKSVEEKLSDEQSRAISGVQESADSTVREREVREKLSISEKSLEKLEERLQNQEIMSKNTLEKALEEAEESKAQLGGRISSLEKAAVMSDEKAEKFQDKLKAAESENTQLQTRVSKAETDLRNSSQEAARVKQELAQLRSELNSGPEILILNIIWGDRQFLWEPEVKDKVLMYAQNNREFTWDNDFFCGIDPKERVFKNGYIAYWKRGKAPVILVGNERTQGRFR</sequence>
<protein>
    <submittedName>
        <fullName evidence="2">Uncharacterized protein</fullName>
    </submittedName>
</protein>
<dbReference type="PANTHER" id="PTHR45615:SF80">
    <property type="entry name" value="GRIP DOMAIN-CONTAINING PROTEIN"/>
    <property type="match status" value="1"/>
</dbReference>
<dbReference type="PANTHER" id="PTHR45615">
    <property type="entry name" value="MYOSIN HEAVY CHAIN, NON-MUSCLE"/>
    <property type="match status" value="1"/>
</dbReference>
<reference evidence="2 3" key="1">
    <citation type="submission" date="2016-10" db="EMBL/GenBank/DDBJ databases">
        <title>The genome sequence of Colletotrichum fioriniae PJ7.</title>
        <authorList>
            <person name="Baroncelli R."/>
        </authorList>
    </citation>
    <scope>NUCLEOTIDE SEQUENCE [LARGE SCALE GENOMIC DNA]</scope>
    <source>
        <strain evidence="2 3">Tom-12</strain>
    </source>
</reference>
<dbReference type="EMBL" id="MLFU01000009">
    <property type="protein sequence ID" value="KAK1504444.1"/>
    <property type="molecule type" value="Genomic_DNA"/>
</dbReference>
<gene>
    <name evidence="2" type="ORF">CTAM01_03751</name>
</gene>
<organism evidence="2 3">
    <name type="scientific">Colletotrichum tamarilloi</name>
    <dbReference type="NCBI Taxonomy" id="1209934"/>
    <lineage>
        <taxon>Eukaryota</taxon>
        <taxon>Fungi</taxon>
        <taxon>Dikarya</taxon>
        <taxon>Ascomycota</taxon>
        <taxon>Pezizomycotina</taxon>
        <taxon>Sordariomycetes</taxon>
        <taxon>Hypocreomycetidae</taxon>
        <taxon>Glomerellales</taxon>
        <taxon>Glomerellaceae</taxon>
        <taxon>Colletotrichum</taxon>
        <taxon>Colletotrichum acutatum species complex</taxon>
    </lineage>
</organism>
<dbReference type="RefSeq" id="XP_060385203.1">
    <property type="nucleotide sequence ID" value="XM_060519782.1"/>
</dbReference>
<proteinExistence type="predicted"/>
<name>A0ABQ9RIE1_9PEZI</name>
<accession>A0ABQ9RIE1</accession>
<evidence type="ECO:0000313" key="2">
    <source>
        <dbReference type="EMBL" id="KAK1504444.1"/>
    </source>
</evidence>
<dbReference type="Proteomes" id="UP001227543">
    <property type="component" value="Unassembled WGS sequence"/>
</dbReference>
<feature type="region of interest" description="Disordered" evidence="1">
    <location>
        <begin position="475"/>
        <end position="494"/>
    </location>
</feature>
<evidence type="ECO:0000313" key="3">
    <source>
        <dbReference type="Proteomes" id="UP001227543"/>
    </source>
</evidence>
<keyword evidence="3" id="KW-1185">Reference proteome</keyword>
<dbReference type="GeneID" id="85404020"/>